<dbReference type="SUPFAM" id="SSF52166">
    <property type="entry name" value="Ribosomal protein L4"/>
    <property type="match status" value="1"/>
</dbReference>
<evidence type="ECO:0000313" key="12">
    <source>
        <dbReference type="EMBL" id="PNZ29324.1"/>
    </source>
</evidence>
<organism evidence="12 13">
    <name type="scientific">Staphylococcus rostri</name>
    <dbReference type="NCBI Taxonomy" id="522262"/>
    <lineage>
        <taxon>Bacteria</taxon>
        <taxon>Bacillati</taxon>
        <taxon>Bacillota</taxon>
        <taxon>Bacilli</taxon>
        <taxon>Bacillales</taxon>
        <taxon>Staphylococcaceae</taxon>
        <taxon>Staphylococcus</taxon>
    </lineage>
</organism>
<comment type="similarity">
    <text evidence="1 10">Belongs to the universal ribosomal protein uL4 family.</text>
</comment>
<dbReference type="InterPro" id="IPR023574">
    <property type="entry name" value="Ribosomal_uL4_dom_sf"/>
</dbReference>
<evidence type="ECO:0000256" key="6">
    <source>
        <dbReference type="ARBA" id="ARBA00023274"/>
    </source>
</evidence>
<evidence type="ECO:0000256" key="3">
    <source>
        <dbReference type="ARBA" id="ARBA00022730"/>
    </source>
</evidence>
<keyword evidence="13" id="KW-1185">Reference proteome</keyword>
<dbReference type="InterPro" id="IPR002136">
    <property type="entry name" value="Ribosomal_uL4"/>
</dbReference>
<protein>
    <recommendedName>
        <fullName evidence="7 10">Large ribosomal subunit protein uL4</fullName>
    </recommendedName>
</protein>
<dbReference type="RefSeq" id="WP_103357391.1">
    <property type="nucleotide sequence ID" value="NZ_PPRF01000016.1"/>
</dbReference>
<dbReference type="PANTHER" id="PTHR10746:SF6">
    <property type="entry name" value="LARGE RIBOSOMAL SUBUNIT PROTEIN UL4M"/>
    <property type="match status" value="1"/>
</dbReference>
<keyword evidence="4 10" id="KW-0694">RNA-binding</keyword>
<evidence type="ECO:0000256" key="11">
    <source>
        <dbReference type="SAM" id="MobiDB-lite"/>
    </source>
</evidence>
<evidence type="ECO:0000256" key="4">
    <source>
        <dbReference type="ARBA" id="ARBA00022884"/>
    </source>
</evidence>
<sequence length="206" mass="22710">MANYDVLKVDGTKAGSVELSDAVFAIEPNNDVLFEAIQLQRASLRQGTHAVKNRSAVRGGGRKPWRQKGTGRARQGTIRAPQWRGGGVVFGPTPRSYAYKMPKKMRRLALKSALSFKVQENEFKIVDSFNLEAPRTKEFKTTLTNLELPKKVLVVTLEDVNVELSARNIPGVQITTPEGLNVLDLTHADSVLITEEAAKKVEEVLG</sequence>
<keyword evidence="3 10" id="KW-0699">rRNA-binding</keyword>
<evidence type="ECO:0000256" key="1">
    <source>
        <dbReference type="ARBA" id="ARBA00010528"/>
    </source>
</evidence>
<dbReference type="Pfam" id="PF00573">
    <property type="entry name" value="Ribosomal_L4"/>
    <property type="match status" value="1"/>
</dbReference>
<dbReference type="GO" id="GO:0005840">
    <property type="term" value="C:ribosome"/>
    <property type="evidence" value="ECO:0007669"/>
    <property type="project" value="UniProtKB-KW"/>
</dbReference>
<feature type="region of interest" description="Disordered" evidence="11">
    <location>
        <begin position="52"/>
        <end position="76"/>
    </location>
</feature>
<comment type="subunit">
    <text evidence="2 10">Part of the 50S ribosomal subunit.</text>
</comment>
<name>A0A2K3YVH8_9STAP</name>
<comment type="function">
    <text evidence="9 10">One of the primary rRNA binding proteins, this protein initially binds near the 5'-end of the 23S rRNA. It is important during the early stages of 50S assembly. It makes multiple contacts with different domains of the 23S rRNA in the assembled 50S subunit and ribosome.</text>
</comment>
<dbReference type="NCBIfam" id="TIGR03953">
    <property type="entry name" value="rplD_bact"/>
    <property type="match status" value="1"/>
</dbReference>
<comment type="function">
    <text evidence="8 10">Forms part of the polypeptide exit tunnel.</text>
</comment>
<evidence type="ECO:0000256" key="8">
    <source>
        <dbReference type="ARBA" id="ARBA00053102"/>
    </source>
</evidence>
<dbReference type="PANTHER" id="PTHR10746">
    <property type="entry name" value="50S RIBOSOMAL PROTEIN L4"/>
    <property type="match status" value="1"/>
</dbReference>
<dbReference type="AlphaFoldDB" id="A0A2K3YVH8"/>
<proteinExistence type="inferred from homology"/>
<evidence type="ECO:0000256" key="5">
    <source>
        <dbReference type="ARBA" id="ARBA00022980"/>
    </source>
</evidence>
<evidence type="ECO:0000256" key="2">
    <source>
        <dbReference type="ARBA" id="ARBA00011838"/>
    </source>
</evidence>
<evidence type="ECO:0000256" key="10">
    <source>
        <dbReference type="HAMAP-Rule" id="MF_01328"/>
    </source>
</evidence>
<dbReference type="GO" id="GO:1990904">
    <property type="term" value="C:ribonucleoprotein complex"/>
    <property type="evidence" value="ECO:0007669"/>
    <property type="project" value="UniProtKB-KW"/>
</dbReference>
<comment type="caution">
    <text evidence="12">The sequence shown here is derived from an EMBL/GenBank/DDBJ whole genome shotgun (WGS) entry which is preliminary data.</text>
</comment>
<keyword evidence="6 10" id="KW-0687">Ribonucleoprotein</keyword>
<dbReference type="Proteomes" id="UP000242752">
    <property type="component" value="Unassembled WGS sequence"/>
</dbReference>
<dbReference type="GO" id="GO:0003735">
    <property type="term" value="F:structural constituent of ribosome"/>
    <property type="evidence" value="ECO:0007669"/>
    <property type="project" value="InterPro"/>
</dbReference>
<dbReference type="InterPro" id="IPR013005">
    <property type="entry name" value="Ribosomal_uL4-like"/>
</dbReference>
<dbReference type="OrthoDB" id="9803201at2"/>
<accession>A0A2K3YVH8</accession>
<dbReference type="GO" id="GO:0019843">
    <property type="term" value="F:rRNA binding"/>
    <property type="evidence" value="ECO:0007669"/>
    <property type="project" value="UniProtKB-UniRule"/>
</dbReference>
<gene>
    <name evidence="10" type="primary">rplD</name>
    <name evidence="12" type="ORF">CD122_02235</name>
</gene>
<dbReference type="HAMAP" id="MF_01328_B">
    <property type="entry name" value="Ribosomal_uL4_B"/>
    <property type="match status" value="1"/>
</dbReference>
<dbReference type="FunFam" id="3.40.1370.10:FF:000003">
    <property type="entry name" value="50S ribosomal protein L4"/>
    <property type="match status" value="1"/>
</dbReference>
<dbReference type="Gene3D" id="3.40.1370.10">
    <property type="match status" value="1"/>
</dbReference>
<keyword evidence="5 10" id="KW-0689">Ribosomal protein</keyword>
<reference evidence="12 13" key="1">
    <citation type="submission" date="2017-08" db="EMBL/GenBank/DDBJ databases">
        <title>Draft genome sequences of 64 type strains of genus Staph aureus.</title>
        <authorList>
            <person name="Cole K."/>
            <person name="Golubchik T."/>
            <person name="Russell J."/>
            <person name="Foster D."/>
            <person name="Llewelyn M."/>
            <person name="Wilson D."/>
            <person name="Crook D."/>
            <person name="Paul J."/>
        </authorList>
    </citation>
    <scope>NUCLEOTIDE SEQUENCE [LARGE SCALE GENOMIC DNA]</scope>
    <source>
        <strain evidence="12 13">DSM 21968</strain>
    </source>
</reference>
<dbReference type="EMBL" id="PPRF01000016">
    <property type="protein sequence ID" value="PNZ29324.1"/>
    <property type="molecule type" value="Genomic_DNA"/>
</dbReference>
<evidence type="ECO:0000313" key="13">
    <source>
        <dbReference type="Proteomes" id="UP000242752"/>
    </source>
</evidence>
<dbReference type="GO" id="GO:0006412">
    <property type="term" value="P:translation"/>
    <property type="evidence" value="ECO:0007669"/>
    <property type="project" value="UniProtKB-UniRule"/>
</dbReference>
<evidence type="ECO:0000256" key="9">
    <source>
        <dbReference type="ARBA" id="ARBA00055590"/>
    </source>
</evidence>
<feature type="compositionally biased region" description="Basic residues" evidence="11">
    <location>
        <begin position="60"/>
        <end position="71"/>
    </location>
</feature>
<evidence type="ECO:0000256" key="7">
    <source>
        <dbReference type="ARBA" id="ARBA00035244"/>
    </source>
</evidence>